<dbReference type="SMR" id="A0A975BAC1"/>
<dbReference type="KEGG" id="dli:dnl_40760"/>
<proteinExistence type="inferred from homology"/>
<keyword evidence="3" id="KW-0238">DNA-binding</keyword>
<reference evidence="7" key="1">
    <citation type="journal article" date="2021" name="Microb. Physiol.">
        <title>Proteogenomic Insights into the Physiology of Marine, Sulfate-Reducing, Filamentous Desulfonema limicola and Desulfonema magnum.</title>
        <authorList>
            <person name="Schnaars V."/>
            <person name="Wohlbrand L."/>
            <person name="Scheve S."/>
            <person name="Hinrichs C."/>
            <person name="Reinhardt R."/>
            <person name="Rabus R."/>
        </authorList>
    </citation>
    <scope>NUCLEOTIDE SEQUENCE</scope>
    <source>
        <strain evidence="7">5ac10</strain>
    </source>
</reference>
<dbReference type="Pfam" id="PF01385">
    <property type="entry name" value="OrfB_IS605"/>
    <property type="match status" value="1"/>
</dbReference>
<dbReference type="NCBIfam" id="NF040570">
    <property type="entry name" value="guided_TnpB"/>
    <property type="match status" value="1"/>
</dbReference>
<dbReference type="InterPro" id="IPR001959">
    <property type="entry name" value="Transposase"/>
</dbReference>
<dbReference type="RefSeq" id="WP_207687733.1">
    <property type="nucleotide sequence ID" value="NZ_CP061799.1"/>
</dbReference>
<dbReference type="AlphaFoldDB" id="A0A975BAC1"/>
<keyword evidence="8" id="KW-1185">Reference proteome</keyword>
<evidence type="ECO:0000313" key="7">
    <source>
        <dbReference type="EMBL" id="QTA81728.1"/>
    </source>
</evidence>
<gene>
    <name evidence="7" type="ORF">dnl_40760</name>
</gene>
<evidence type="ECO:0000259" key="6">
    <source>
        <dbReference type="Pfam" id="PF07282"/>
    </source>
</evidence>
<comment type="similarity">
    <text evidence="1">In the C-terminal section; belongs to the transposase 35 family.</text>
</comment>
<evidence type="ECO:0000256" key="4">
    <source>
        <dbReference type="ARBA" id="ARBA00023172"/>
    </source>
</evidence>
<keyword evidence="2" id="KW-0815">Transposition</keyword>
<evidence type="ECO:0000313" key="8">
    <source>
        <dbReference type="Proteomes" id="UP000663720"/>
    </source>
</evidence>
<evidence type="ECO:0000256" key="1">
    <source>
        <dbReference type="ARBA" id="ARBA00008761"/>
    </source>
</evidence>
<feature type="domain" description="Probable transposase IS891/IS1136/IS1341" evidence="5">
    <location>
        <begin position="174"/>
        <end position="282"/>
    </location>
</feature>
<feature type="domain" description="Cas12f1-like TNB" evidence="6">
    <location>
        <begin position="302"/>
        <end position="378"/>
    </location>
</feature>
<protein>
    <submittedName>
        <fullName evidence="7">Transposase, IS605 family</fullName>
    </submittedName>
</protein>
<accession>A0A975BAC1</accession>
<dbReference type="GO" id="GO:0006310">
    <property type="term" value="P:DNA recombination"/>
    <property type="evidence" value="ECO:0007669"/>
    <property type="project" value="UniProtKB-KW"/>
</dbReference>
<keyword evidence="4" id="KW-0233">DNA recombination</keyword>
<dbReference type="InterPro" id="IPR010095">
    <property type="entry name" value="Cas12f1-like_TNB"/>
</dbReference>
<dbReference type="Pfam" id="PF07282">
    <property type="entry name" value="Cas12f1-like_TNB"/>
    <property type="match status" value="1"/>
</dbReference>
<dbReference type="GO" id="GO:0032196">
    <property type="term" value="P:transposition"/>
    <property type="evidence" value="ECO:0007669"/>
    <property type="project" value="UniProtKB-KW"/>
</dbReference>
<organism evidence="7 8">
    <name type="scientific">Desulfonema limicola</name>
    <dbReference type="NCBI Taxonomy" id="45656"/>
    <lineage>
        <taxon>Bacteria</taxon>
        <taxon>Pseudomonadati</taxon>
        <taxon>Thermodesulfobacteriota</taxon>
        <taxon>Desulfobacteria</taxon>
        <taxon>Desulfobacterales</taxon>
        <taxon>Desulfococcaceae</taxon>
        <taxon>Desulfonema</taxon>
    </lineage>
</organism>
<dbReference type="GO" id="GO:0003677">
    <property type="term" value="F:DNA binding"/>
    <property type="evidence" value="ECO:0007669"/>
    <property type="project" value="UniProtKB-KW"/>
</dbReference>
<dbReference type="NCBIfam" id="TIGR01766">
    <property type="entry name" value="IS200/IS605 family accessory protein TnpB-like domain"/>
    <property type="match status" value="1"/>
</dbReference>
<dbReference type="EMBL" id="CP061799">
    <property type="protein sequence ID" value="QTA81728.1"/>
    <property type="molecule type" value="Genomic_DNA"/>
</dbReference>
<evidence type="ECO:0000256" key="3">
    <source>
        <dbReference type="ARBA" id="ARBA00023125"/>
    </source>
</evidence>
<sequence length="409" mass="47337">MKKTIKIRLRHLTKKQYRHLKELCNASKNLYNQALYTVRQEYQETEKYLSYNALDKIMKTLPNLEGNINYKLMKAGVSQQILRRLDKSYKSFFQLQKAGYKESRPPKYLKSKYHNLIFDNQRFQIKDGKAVLDKVVSITIPNQAIDKRIVQVEIIPQFHAFYACFVYEDDIEYLQIEENENVMGIDLGLNNLASCATSQGDFFLINGRPLKSINHYYNKQKADIQSELEKRNHSKQSVKLQNLTDKRNNKINDYLHKSSRMIVNQCLDNDISKIVIGEAAKSMSGINLGKRNNQNFINIPLGRFIDMITYKAGIHGIKTIVINESYTSKASFIDNDVLPKGYEPDKKHTFSGKRVKRGLYRTAKGILLNADINGALNIIRKVVPNFNFHRLIDGIEGRFTPHCKLLTCQ</sequence>
<evidence type="ECO:0000256" key="2">
    <source>
        <dbReference type="ARBA" id="ARBA00022578"/>
    </source>
</evidence>
<dbReference type="Proteomes" id="UP000663720">
    <property type="component" value="Chromosome"/>
</dbReference>
<name>A0A975BAC1_9BACT</name>
<evidence type="ECO:0000259" key="5">
    <source>
        <dbReference type="Pfam" id="PF01385"/>
    </source>
</evidence>